<evidence type="ECO:0000313" key="1">
    <source>
        <dbReference type="EMBL" id="TDS18764.1"/>
    </source>
</evidence>
<comment type="caution">
    <text evidence="1">The sequence shown here is derived from an EMBL/GenBank/DDBJ whole genome shotgun (WGS) entry which is preliminary data.</text>
</comment>
<organism evidence="1 2">
    <name type="scientific">Maribacter caenipelagi</name>
    <dbReference type="NCBI Taxonomy" id="1447781"/>
    <lineage>
        <taxon>Bacteria</taxon>
        <taxon>Pseudomonadati</taxon>
        <taxon>Bacteroidota</taxon>
        <taxon>Flavobacteriia</taxon>
        <taxon>Flavobacteriales</taxon>
        <taxon>Flavobacteriaceae</taxon>
        <taxon>Maribacter</taxon>
    </lineage>
</organism>
<evidence type="ECO:0000313" key="2">
    <source>
        <dbReference type="Proteomes" id="UP000295274"/>
    </source>
</evidence>
<name>A0A4R7DFF4_9FLAO</name>
<proteinExistence type="predicted"/>
<reference evidence="1 2" key="1">
    <citation type="submission" date="2019-03" db="EMBL/GenBank/DDBJ databases">
        <title>Genomic Encyclopedia of Type Strains, Phase III (KMG-III): the genomes of soil and plant-associated and newly described type strains.</title>
        <authorList>
            <person name="Whitman W."/>
        </authorList>
    </citation>
    <scope>NUCLEOTIDE SEQUENCE [LARGE SCALE GENOMIC DNA]</scope>
    <source>
        <strain evidence="1 2">CECT 8455</strain>
    </source>
</reference>
<dbReference type="EMBL" id="SNZW01000011">
    <property type="protein sequence ID" value="TDS18764.1"/>
    <property type="molecule type" value="Genomic_DNA"/>
</dbReference>
<protein>
    <recommendedName>
        <fullName evidence="3">Lipoprotein</fullName>
    </recommendedName>
</protein>
<dbReference type="RefSeq" id="WP_133671399.1">
    <property type="nucleotide sequence ID" value="NZ_SNZW01000011.1"/>
</dbReference>
<gene>
    <name evidence="1" type="ORF">DFQ03_0474</name>
</gene>
<dbReference type="Proteomes" id="UP000295274">
    <property type="component" value="Unassembled WGS sequence"/>
</dbReference>
<evidence type="ECO:0008006" key="3">
    <source>
        <dbReference type="Google" id="ProtNLM"/>
    </source>
</evidence>
<keyword evidence="2" id="KW-1185">Reference proteome</keyword>
<dbReference type="AlphaFoldDB" id="A0A4R7DFF4"/>
<dbReference type="OrthoDB" id="1427124at2"/>
<sequence length="201" mass="22672">MKKLFSILIISALYSCGGAKYNYFFDAGKQLDFSDGKWILNSTKSNSRIFDTELYDNSLKEFKKILGDSLIEMNDLRSTKLVAPKIKFDLTDSDLKELKRDTDCDYLINIGGNVISDGAGTLSFPNQNDNSSNRASVSISIYDLNTETLISSSQVYGKTENQESIFPDDNQIPTINPSSHMIMLKGAEKLIRKYKKNQLKY</sequence>
<dbReference type="PROSITE" id="PS51257">
    <property type="entry name" value="PROKAR_LIPOPROTEIN"/>
    <property type="match status" value="1"/>
</dbReference>
<accession>A0A4R7DFF4</accession>